<dbReference type="PANTHER" id="PTHR22855:SF46">
    <property type="entry name" value="METHYLCROTONOYL-COA CARBOXYLASE"/>
    <property type="match status" value="1"/>
</dbReference>
<accession>A0AAE3WF77</accession>
<dbReference type="PROSITE" id="PS50980">
    <property type="entry name" value="COA_CT_NTER"/>
    <property type="match status" value="1"/>
</dbReference>
<gene>
    <name evidence="3" type="ORF">NO357_11775</name>
</gene>
<dbReference type="Proteomes" id="UP001226762">
    <property type="component" value="Unassembled WGS sequence"/>
</dbReference>
<dbReference type="EMBL" id="JANHAX010000003">
    <property type="protein sequence ID" value="MDQ2090580.1"/>
    <property type="molecule type" value="Genomic_DNA"/>
</dbReference>
<protein>
    <submittedName>
        <fullName evidence="3">Acyl-CoA carboxylase subunit beta</fullName>
    </submittedName>
</protein>
<evidence type="ECO:0000259" key="1">
    <source>
        <dbReference type="PROSITE" id="PS50980"/>
    </source>
</evidence>
<dbReference type="InterPro" id="IPR034733">
    <property type="entry name" value="AcCoA_carboxyl_beta"/>
</dbReference>
<feature type="domain" description="CoA carboxyltransferase C-terminal" evidence="2">
    <location>
        <begin position="286"/>
        <end position="528"/>
    </location>
</feature>
<sequence length="539" mass="57362">MRRGAKILPDSPGFAENRSAMLTAVDELRVLEARAEQKSEERRARFHERGQITPRERLARLLDPGMPWLRLHSLAGYMADSDDPEKTVPGSTFIGGIGFVAGTRAMVVVDDSGINAGALGPMALQAMISIQEIALRQKLPFIHLVESAGANLMNYKVEDWAKGGAVFRNLARLSAAGLPTIAVLHGPSTAGGAYMPGLSDYVIGVKKNGVAALAGAALVYAATGEQARDADLGGAEMHASVSGLVEYLAEDDIHAIALAQRVVGRLDWNKGMARPAAGDFREPIYDPDQLAGVVAADLKQPYDARELVLRLVDGSEFDEFKPGFGAATLCLQAAIHGVTVGILANNGPIDPAGANKATHFIQACEQAGTPLIFLQNTTGYMVGTAYERAGMVKHGSKMIQAVSNATVPKITLYCGSSFGAGNYGMCGVAYEPDFLFAWPNSRSGVMGGAQAAKTMSTVARAGAVRRGAEIDEDRLAQQEAAIMELFDRQASPFFTSGRCLDHGVIDPRDSRKVIAFCLQTILEARARVVRPNSFGVARM</sequence>
<dbReference type="InterPro" id="IPR011763">
    <property type="entry name" value="COA_CT_C"/>
</dbReference>
<evidence type="ECO:0000313" key="4">
    <source>
        <dbReference type="Proteomes" id="UP001226762"/>
    </source>
</evidence>
<keyword evidence="4" id="KW-1185">Reference proteome</keyword>
<organism evidence="3 4">
    <name type="scientific">Marimonas arenosa</name>
    <dbReference type="NCBI Taxonomy" id="1795305"/>
    <lineage>
        <taxon>Bacteria</taxon>
        <taxon>Pseudomonadati</taxon>
        <taxon>Pseudomonadota</taxon>
        <taxon>Alphaproteobacteria</taxon>
        <taxon>Rhodobacterales</taxon>
        <taxon>Paracoccaceae</taxon>
        <taxon>Marimonas</taxon>
    </lineage>
</organism>
<dbReference type="RefSeq" id="WP_306735854.1">
    <property type="nucleotide sequence ID" value="NZ_JANHAX010000003.1"/>
</dbReference>
<proteinExistence type="predicted"/>
<dbReference type="PANTHER" id="PTHR22855">
    <property type="entry name" value="ACETYL, PROPIONYL, PYRUVATE, AND GLUTACONYL CARBOXYLASE-RELATED"/>
    <property type="match status" value="1"/>
</dbReference>
<dbReference type="Pfam" id="PF01039">
    <property type="entry name" value="Carboxyl_trans"/>
    <property type="match status" value="1"/>
</dbReference>
<comment type="caution">
    <text evidence="3">The sequence shown here is derived from an EMBL/GenBank/DDBJ whole genome shotgun (WGS) entry which is preliminary data.</text>
</comment>
<feature type="domain" description="CoA carboxyltransferase N-terminal" evidence="1">
    <location>
        <begin position="18"/>
        <end position="278"/>
    </location>
</feature>
<dbReference type="AlphaFoldDB" id="A0AAE3WF77"/>
<dbReference type="PROSITE" id="PS50989">
    <property type="entry name" value="COA_CT_CTER"/>
    <property type="match status" value="1"/>
</dbReference>
<evidence type="ECO:0000259" key="2">
    <source>
        <dbReference type="PROSITE" id="PS50989"/>
    </source>
</evidence>
<dbReference type="InterPro" id="IPR045190">
    <property type="entry name" value="MCCB/AccD1-like"/>
</dbReference>
<dbReference type="FunFam" id="3.90.226.10:FF:000021">
    <property type="entry name" value="Acetyl-CoA carboxylase carboxyltransferase subunit"/>
    <property type="match status" value="1"/>
</dbReference>
<dbReference type="SUPFAM" id="SSF52096">
    <property type="entry name" value="ClpP/crotonase"/>
    <property type="match status" value="2"/>
</dbReference>
<dbReference type="InterPro" id="IPR011762">
    <property type="entry name" value="COA_CT_N"/>
</dbReference>
<reference evidence="3" key="1">
    <citation type="submission" date="2022-07" db="EMBL/GenBank/DDBJ databases">
        <authorList>
            <person name="Otstavnykh N."/>
            <person name="Isaeva M."/>
            <person name="Bystritskaya E."/>
        </authorList>
    </citation>
    <scope>NUCLEOTIDE SEQUENCE</scope>
    <source>
        <strain evidence="3">KCTC 52189</strain>
    </source>
</reference>
<reference evidence="3" key="2">
    <citation type="submission" date="2023-02" db="EMBL/GenBank/DDBJ databases">
        <title>'Rhodoalgimonas zhirmunskyi' gen. nov., isolated from a red alga.</title>
        <authorList>
            <person name="Nedashkovskaya O.I."/>
            <person name="Otstavnykh N.Y."/>
            <person name="Bystritskaya E.P."/>
            <person name="Balabanova L.A."/>
            <person name="Isaeva M.P."/>
        </authorList>
    </citation>
    <scope>NUCLEOTIDE SEQUENCE</scope>
    <source>
        <strain evidence="3">KCTC 52189</strain>
    </source>
</reference>
<dbReference type="Gene3D" id="3.90.226.10">
    <property type="entry name" value="2-enoyl-CoA Hydratase, Chain A, domain 1"/>
    <property type="match status" value="2"/>
</dbReference>
<dbReference type="InterPro" id="IPR029045">
    <property type="entry name" value="ClpP/crotonase-like_dom_sf"/>
</dbReference>
<name>A0AAE3WF77_9RHOB</name>
<evidence type="ECO:0000313" key="3">
    <source>
        <dbReference type="EMBL" id="MDQ2090580.1"/>
    </source>
</evidence>
<dbReference type="GO" id="GO:0016874">
    <property type="term" value="F:ligase activity"/>
    <property type="evidence" value="ECO:0007669"/>
    <property type="project" value="InterPro"/>
</dbReference>